<dbReference type="RefSeq" id="WP_276653706.1">
    <property type="nucleotide sequence ID" value="NZ_DOOG01000117.1"/>
</dbReference>
<gene>
    <name evidence="2" type="ORF">DEF21_13645</name>
    <name evidence="3" type="ORF">DHR80_22955</name>
</gene>
<name>A0A358HUT8_9PROT</name>
<dbReference type="Proteomes" id="UP000264753">
    <property type="component" value="Unassembled WGS sequence"/>
</dbReference>
<sequence length="137" mass="14965">MNDTHDIVDEIALTPLRFILKHAWVFADYAFKLTGWMLGASAVLALGQKSDNQPVLILGICLSAVWGIALAATLFRLAGFLQDKALEKVVHSRAWHPLVRIALSSLLTGIVVIPVLQSFFVLVGLFVTIVTDLNILS</sequence>
<reference evidence="4 5" key="1">
    <citation type="journal article" date="2018" name="Nat. Biotechnol.">
        <title>A standardized bacterial taxonomy based on genome phylogeny substantially revises the tree of life.</title>
        <authorList>
            <person name="Parks D.H."/>
            <person name="Chuvochina M."/>
            <person name="Waite D.W."/>
            <person name="Rinke C."/>
            <person name="Skarshewski A."/>
            <person name="Chaumeil P.A."/>
            <person name="Hugenholtz P."/>
        </authorList>
    </citation>
    <scope>NUCLEOTIDE SEQUENCE [LARGE SCALE GENOMIC DNA]</scope>
    <source>
        <strain evidence="2">UBA8707</strain>
        <strain evidence="3">UBA9881</strain>
    </source>
</reference>
<feature type="transmembrane region" description="Helical" evidence="1">
    <location>
        <begin position="101"/>
        <end position="130"/>
    </location>
</feature>
<evidence type="ECO:0000313" key="5">
    <source>
        <dbReference type="Proteomes" id="UP000264753"/>
    </source>
</evidence>
<accession>A0A358HUT8</accession>
<evidence type="ECO:0000313" key="4">
    <source>
        <dbReference type="Proteomes" id="UP000264179"/>
    </source>
</evidence>
<evidence type="ECO:0000256" key="1">
    <source>
        <dbReference type="SAM" id="Phobius"/>
    </source>
</evidence>
<organism evidence="2 5">
    <name type="scientific">Thalassospira lucentensis</name>
    <dbReference type="NCBI Taxonomy" id="168935"/>
    <lineage>
        <taxon>Bacteria</taxon>
        <taxon>Pseudomonadati</taxon>
        <taxon>Pseudomonadota</taxon>
        <taxon>Alphaproteobacteria</taxon>
        <taxon>Rhodospirillales</taxon>
        <taxon>Thalassospiraceae</taxon>
        <taxon>Thalassospira</taxon>
    </lineage>
</organism>
<keyword evidence="1" id="KW-0812">Transmembrane</keyword>
<evidence type="ECO:0000313" key="3">
    <source>
        <dbReference type="EMBL" id="HCW70011.1"/>
    </source>
</evidence>
<dbReference type="EMBL" id="DOOG01000117">
    <property type="protein sequence ID" value="HBU98928.1"/>
    <property type="molecule type" value="Genomic_DNA"/>
</dbReference>
<keyword evidence="1" id="KW-0472">Membrane</keyword>
<keyword evidence="1" id="KW-1133">Transmembrane helix</keyword>
<feature type="transmembrane region" description="Helical" evidence="1">
    <location>
        <begin position="23"/>
        <end position="46"/>
    </location>
</feature>
<feature type="transmembrane region" description="Helical" evidence="1">
    <location>
        <begin position="55"/>
        <end position="81"/>
    </location>
</feature>
<protein>
    <submittedName>
        <fullName evidence="2">Uncharacterized protein</fullName>
    </submittedName>
</protein>
<comment type="caution">
    <text evidence="2">The sequence shown here is derived from an EMBL/GenBank/DDBJ whole genome shotgun (WGS) entry which is preliminary data.</text>
</comment>
<dbReference type="EMBL" id="DPOP01000171">
    <property type="protein sequence ID" value="HCW70011.1"/>
    <property type="molecule type" value="Genomic_DNA"/>
</dbReference>
<proteinExistence type="predicted"/>
<dbReference type="AlphaFoldDB" id="A0A358HUT8"/>
<evidence type="ECO:0000313" key="2">
    <source>
        <dbReference type="EMBL" id="HBU98928.1"/>
    </source>
</evidence>
<dbReference type="Proteomes" id="UP000264179">
    <property type="component" value="Unassembled WGS sequence"/>
</dbReference>